<keyword evidence="1" id="KW-0812">Transmembrane</keyword>
<feature type="transmembrane region" description="Helical" evidence="1">
    <location>
        <begin position="406"/>
        <end position="425"/>
    </location>
</feature>
<feature type="transmembrane region" description="Helical" evidence="1">
    <location>
        <begin position="82"/>
        <end position="102"/>
    </location>
</feature>
<keyword evidence="1" id="KW-1133">Transmembrane helix</keyword>
<accession>A0A9W8CSN7</accession>
<protein>
    <submittedName>
        <fullName evidence="2">Uncharacterized protein</fullName>
    </submittedName>
</protein>
<feature type="transmembrane region" description="Helical" evidence="1">
    <location>
        <begin position="437"/>
        <end position="458"/>
    </location>
</feature>
<reference evidence="2" key="1">
    <citation type="submission" date="2022-07" db="EMBL/GenBank/DDBJ databases">
        <title>Phylogenomic reconstructions and comparative analyses of Kickxellomycotina fungi.</title>
        <authorList>
            <person name="Reynolds N.K."/>
            <person name="Stajich J.E."/>
            <person name="Barry K."/>
            <person name="Grigoriev I.V."/>
            <person name="Crous P."/>
            <person name="Smith M.E."/>
        </authorList>
    </citation>
    <scope>NUCLEOTIDE SEQUENCE</scope>
    <source>
        <strain evidence="2">NBRC 32514</strain>
    </source>
</reference>
<keyword evidence="1" id="KW-0472">Membrane</keyword>
<evidence type="ECO:0000256" key="1">
    <source>
        <dbReference type="SAM" id="Phobius"/>
    </source>
</evidence>
<dbReference type="OrthoDB" id="441172at2759"/>
<dbReference type="AlphaFoldDB" id="A0A9W8CSN7"/>
<feature type="transmembrane region" description="Helical" evidence="1">
    <location>
        <begin position="257"/>
        <end position="281"/>
    </location>
</feature>
<dbReference type="Proteomes" id="UP001149813">
    <property type="component" value="Unassembled WGS sequence"/>
</dbReference>
<gene>
    <name evidence="2" type="ORF">LPJ53_002800</name>
</gene>
<keyword evidence="3" id="KW-1185">Reference proteome</keyword>
<proteinExistence type="predicted"/>
<organism evidence="2 3">
    <name type="scientific">Coemansia erecta</name>
    <dbReference type="NCBI Taxonomy" id="147472"/>
    <lineage>
        <taxon>Eukaryota</taxon>
        <taxon>Fungi</taxon>
        <taxon>Fungi incertae sedis</taxon>
        <taxon>Zoopagomycota</taxon>
        <taxon>Kickxellomycotina</taxon>
        <taxon>Kickxellomycetes</taxon>
        <taxon>Kickxellales</taxon>
        <taxon>Kickxellaceae</taxon>
        <taxon>Coemansia</taxon>
    </lineage>
</organism>
<feature type="transmembrane region" description="Helical" evidence="1">
    <location>
        <begin position="6"/>
        <end position="29"/>
    </location>
</feature>
<evidence type="ECO:0000313" key="2">
    <source>
        <dbReference type="EMBL" id="KAJ1722831.1"/>
    </source>
</evidence>
<feature type="transmembrane region" description="Helical" evidence="1">
    <location>
        <begin position="108"/>
        <end position="126"/>
    </location>
</feature>
<dbReference type="EMBL" id="JANBOJ010000093">
    <property type="protein sequence ID" value="KAJ1722831.1"/>
    <property type="molecule type" value="Genomic_DNA"/>
</dbReference>
<feature type="transmembrane region" description="Helical" evidence="1">
    <location>
        <begin position="377"/>
        <end position="394"/>
    </location>
</feature>
<name>A0A9W8CSN7_9FUNG</name>
<comment type="caution">
    <text evidence="2">The sequence shown here is derived from an EMBL/GenBank/DDBJ whole genome shotgun (WGS) entry which is preliminary data.</text>
</comment>
<evidence type="ECO:0000313" key="3">
    <source>
        <dbReference type="Proteomes" id="UP001149813"/>
    </source>
</evidence>
<feature type="transmembrane region" description="Helical" evidence="1">
    <location>
        <begin position="224"/>
        <end position="245"/>
    </location>
</feature>
<feature type="transmembrane region" description="Helical" evidence="1">
    <location>
        <begin position="314"/>
        <end position="334"/>
    </location>
</feature>
<sequence length="501" mass="56193">MADPNVVLTLIYFATIAAIIVGTVVYFLVIARISDPEVRLLDLITTQREVQHLIDNLSSQFKNFIRLPLRWRAMKPYYTHHTLSWLFILALVASIVVLIVSLSLNLPQVIRISTFTFIASLNALFMTRQHLYYIRRTYLTYDAEHYLVLDTTEFYDFEWSVFNIVQIGILVIEFLQLLSFPIRDLLDSIHLSNQQGVADDNDSGTANFIISIITLFANLNSKFYIIQLWFLVAVIGCVVLVMSAIHGYNSWHPHKPIALFWVKYLLPLANLVYLPMLVMLIGSASCLSKIGTEDYKGASSGLLRCSDPSINKPLYLVVSIVAYTAGYVVLTTFVTSFDRIPIKGEIHYKSQGVAFLKNMSMLLSIDFLLVANSYSHIRSILSLIIVISMVCFNISSQPCFVVQINYWRSFGFCSILWVALIVTMLTNESDTLSDIGAGGIASALAVGVVVIFALFVIVRRINRLSKKDTPHKEEQESLVEGSAANGNAISNTANNQKNISV</sequence>